<dbReference type="EMBL" id="LDPO01000001">
    <property type="protein sequence ID" value="KLO31592.1"/>
    <property type="molecule type" value="Genomic_DNA"/>
</dbReference>
<feature type="region of interest" description="Disordered" evidence="1">
    <location>
        <begin position="476"/>
        <end position="507"/>
    </location>
</feature>
<dbReference type="RefSeq" id="WP_131721458.1">
    <property type="nucleotide sequence ID" value="NZ_LDPO01000001.1"/>
</dbReference>
<proteinExistence type="predicted"/>
<name>A0ABR5FKM9_9MYCO</name>
<dbReference type="InterPro" id="IPR027417">
    <property type="entry name" value="P-loop_NTPase"/>
</dbReference>
<evidence type="ECO:0008006" key="4">
    <source>
        <dbReference type="Google" id="ProtNLM"/>
    </source>
</evidence>
<accession>A0ABR5FKM9</accession>
<organism evidence="2 3">
    <name type="scientific">Mycolicibacter heraklionensis</name>
    <dbReference type="NCBI Taxonomy" id="512402"/>
    <lineage>
        <taxon>Bacteria</taxon>
        <taxon>Bacillati</taxon>
        <taxon>Actinomycetota</taxon>
        <taxon>Actinomycetes</taxon>
        <taxon>Mycobacteriales</taxon>
        <taxon>Mycobacteriaceae</taxon>
        <taxon>Mycolicibacter</taxon>
    </lineage>
</organism>
<dbReference type="Proteomes" id="UP000036464">
    <property type="component" value="Unassembled WGS sequence"/>
</dbReference>
<evidence type="ECO:0000256" key="1">
    <source>
        <dbReference type="SAM" id="MobiDB-lite"/>
    </source>
</evidence>
<evidence type="ECO:0000313" key="2">
    <source>
        <dbReference type="EMBL" id="KLO31592.1"/>
    </source>
</evidence>
<evidence type="ECO:0000313" key="3">
    <source>
        <dbReference type="Proteomes" id="UP000036464"/>
    </source>
</evidence>
<keyword evidence="3" id="KW-1185">Reference proteome</keyword>
<reference evidence="2 3" key="1">
    <citation type="submission" date="2015-05" db="EMBL/GenBank/DDBJ databases">
        <title>Genome sequence of Mycobacterium heraklionense Davo strain.</title>
        <authorList>
            <person name="Greninger A.L."/>
            <person name="Cunningham G."/>
            <person name="Miller S."/>
        </authorList>
    </citation>
    <scope>NUCLEOTIDE SEQUENCE [LARGE SCALE GENOMIC DNA]</scope>
    <source>
        <strain evidence="2 3">Davo</strain>
    </source>
</reference>
<sequence length="507" mass="55572">MTSDDETPRGDQTPRILVAPPAETSAAPEAIAFVEQLGMELYPWQKLALHHALGETDQGLWSAFEVGLTVPRQNGKSAIIEVMMIAGLLVFDEELIVYSAHEFRTVKEIMRRVESLLKASGEKYKPKRSHGEEGFVLGPDAHDPEAPRMLFVSRTGAVTRGLSGDRVILDEAMIIKPETVGAMMPTMSARPNPQIVYAGSAVDQIVHDHGHVFAGVRKRAIDRSSPRLCYLEWGCEDDADPTSTRERLRSNPSVGYGFMTLDYIENEYQAMRYTPKIFFVERLGVGDWPTLEDLQKPPITPELWGRLHDMTPGLVTPGPGAIAIDRGPSSRTWVIVGAQRSAGKTVAVEVGFCQNASATDVVEKIVAIVTECDPAVIVIDQKSPAAILKPFLIEAGLEPHMTNFGEYLVAWEGILEAVDQQQLSHSGQRVLDQAVLTTLKKDLPDGLRSVPTPSAGSWMGPTVAMMLAHWGLLNFSEPPRNSPPPMQDTGPEHDRGDSDLDVMNAPF</sequence>
<protein>
    <recommendedName>
        <fullName evidence="4">Terminase</fullName>
    </recommendedName>
</protein>
<dbReference type="Gene3D" id="3.40.50.300">
    <property type="entry name" value="P-loop containing nucleotide triphosphate hydrolases"/>
    <property type="match status" value="1"/>
</dbReference>
<gene>
    <name evidence="2" type="ORF">ABW16_01805</name>
</gene>
<comment type="caution">
    <text evidence="2">The sequence shown here is derived from an EMBL/GenBank/DDBJ whole genome shotgun (WGS) entry which is preliminary data.</text>
</comment>